<feature type="compositionally biased region" description="Low complexity" evidence="1">
    <location>
        <begin position="207"/>
        <end position="218"/>
    </location>
</feature>
<evidence type="ECO:0000256" key="1">
    <source>
        <dbReference type="SAM" id="MobiDB-lite"/>
    </source>
</evidence>
<evidence type="ECO:0000313" key="3">
    <source>
        <dbReference type="Proteomes" id="UP001175227"/>
    </source>
</evidence>
<reference evidence="2" key="1">
    <citation type="submission" date="2023-06" db="EMBL/GenBank/DDBJ databases">
        <authorList>
            <consortium name="Lawrence Berkeley National Laboratory"/>
            <person name="Ahrendt S."/>
            <person name="Sahu N."/>
            <person name="Indic B."/>
            <person name="Wong-Bajracharya J."/>
            <person name="Merenyi Z."/>
            <person name="Ke H.-M."/>
            <person name="Monk M."/>
            <person name="Kocsube S."/>
            <person name="Drula E."/>
            <person name="Lipzen A."/>
            <person name="Balint B."/>
            <person name="Henrissat B."/>
            <person name="Andreopoulos B."/>
            <person name="Martin F.M."/>
            <person name="Harder C.B."/>
            <person name="Rigling D."/>
            <person name="Ford K.L."/>
            <person name="Foster G.D."/>
            <person name="Pangilinan J."/>
            <person name="Papanicolaou A."/>
            <person name="Barry K."/>
            <person name="LaButti K."/>
            <person name="Viragh M."/>
            <person name="Koriabine M."/>
            <person name="Yan M."/>
            <person name="Riley R."/>
            <person name="Champramary S."/>
            <person name="Plett K.L."/>
            <person name="Tsai I.J."/>
            <person name="Slot J."/>
            <person name="Sipos G."/>
            <person name="Plett J."/>
            <person name="Nagy L.G."/>
            <person name="Grigoriev I.V."/>
        </authorList>
    </citation>
    <scope>NUCLEOTIDE SEQUENCE</scope>
    <source>
        <strain evidence="2">ICMP 16352</strain>
    </source>
</reference>
<feature type="region of interest" description="Disordered" evidence="1">
    <location>
        <begin position="194"/>
        <end position="226"/>
    </location>
</feature>
<feature type="compositionally biased region" description="Basic and acidic residues" evidence="1">
    <location>
        <begin position="194"/>
        <end position="206"/>
    </location>
</feature>
<sequence length="226" mass="24759">MSLSDLHKLWSKVTPMFSVGSQLRVPVIQRMIILKQVVPITIGLLKDSHHASGALYQEFAINLCHSLSLVAADLPVDHYRAEWDDLSLTAHESARARHLKHNEPFPVIEDLSPKKSKPKTKTACKVLQSVEIVAYNEEPGVDKSSQDSGEDSFEEPPWPVKLPPAPKSPVVGGRRLALARIWFLPAVFKKDKVPPVEKAPSMKKDAAPAAAKKATTKAGNVRASLG</sequence>
<protein>
    <submittedName>
        <fullName evidence="2">Uncharacterized protein</fullName>
    </submittedName>
</protein>
<proteinExistence type="predicted"/>
<evidence type="ECO:0000313" key="2">
    <source>
        <dbReference type="EMBL" id="KAK0458687.1"/>
    </source>
</evidence>
<feature type="compositionally biased region" description="Pro residues" evidence="1">
    <location>
        <begin position="156"/>
        <end position="167"/>
    </location>
</feature>
<feature type="region of interest" description="Disordered" evidence="1">
    <location>
        <begin position="138"/>
        <end position="169"/>
    </location>
</feature>
<keyword evidence="3" id="KW-1185">Reference proteome</keyword>
<organism evidence="2 3">
    <name type="scientific">Armillaria novae-zelandiae</name>
    <dbReference type="NCBI Taxonomy" id="153914"/>
    <lineage>
        <taxon>Eukaryota</taxon>
        <taxon>Fungi</taxon>
        <taxon>Dikarya</taxon>
        <taxon>Basidiomycota</taxon>
        <taxon>Agaricomycotina</taxon>
        <taxon>Agaricomycetes</taxon>
        <taxon>Agaricomycetidae</taxon>
        <taxon>Agaricales</taxon>
        <taxon>Marasmiineae</taxon>
        <taxon>Physalacriaceae</taxon>
        <taxon>Armillaria</taxon>
    </lineage>
</organism>
<dbReference type="EMBL" id="JAUEPR010000304">
    <property type="protein sequence ID" value="KAK0458687.1"/>
    <property type="molecule type" value="Genomic_DNA"/>
</dbReference>
<gene>
    <name evidence="2" type="ORF">IW261DRAFT_1579554</name>
</gene>
<name>A0AA39N5I6_9AGAR</name>
<dbReference type="Proteomes" id="UP001175227">
    <property type="component" value="Unassembled WGS sequence"/>
</dbReference>
<dbReference type="AlphaFoldDB" id="A0AA39N5I6"/>
<accession>A0AA39N5I6</accession>
<comment type="caution">
    <text evidence="2">The sequence shown here is derived from an EMBL/GenBank/DDBJ whole genome shotgun (WGS) entry which is preliminary data.</text>
</comment>